<keyword evidence="1" id="KW-0472">Membrane</keyword>
<gene>
    <name evidence="2" type="ORF">GCM10017559_10050</name>
</gene>
<evidence type="ECO:0008006" key="4">
    <source>
        <dbReference type="Google" id="ProtNLM"/>
    </source>
</evidence>
<organism evidence="2 3">
    <name type="scientific">Streptosporangium longisporum</name>
    <dbReference type="NCBI Taxonomy" id="46187"/>
    <lineage>
        <taxon>Bacteria</taxon>
        <taxon>Bacillati</taxon>
        <taxon>Actinomycetota</taxon>
        <taxon>Actinomycetes</taxon>
        <taxon>Streptosporangiales</taxon>
        <taxon>Streptosporangiaceae</taxon>
        <taxon>Streptosporangium</taxon>
    </lineage>
</organism>
<reference evidence="2 3" key="1">
    <citation type="journal article" date="2019" name="Int. J. Syst. Evol. Microbiol.">
        <title>The Global Catalogue of Microorganisms (GCM) 10K type strain sequencing project: providing services to taxonomists for standard genome sequencing and annotation.</title>
        <authorList>
            <consortium name="The Broad Institute Genomics Platform"/>
            <consortium name="The Broad Institute Genome Sequencing Center for Infectious Disease"/>
            <person name="Wu L."/>
            <person name="Ma J."/>
        </authorList>
    </citation>
    <scope>NUCLEOTIDE SEQUENCE [LARGE SCALE GENOMIC DNA]</scope>
    <source>
        <strain evidence="2 3">JCM 3106</strain>
    </source>
</reference>
<comment type="caution">
    <text evidence="2">The sequence shown here is derived from an EMBL/GenBank/DDBJ whole genome shotgun (WGS) entry which is preliminary data.</text>
</comment>
<sequence length="96" mass="10498">MDVLSMVPSMVPHGGPGPWWPVFPAFWIVFWIVVATLAFRARRAGRGPWAAHRTPPAAPPQSPTAAAEQIVAERYARGEMSGDEYLERVSVLRSGA</sequence>
<accession>A0ABN3XSH4</accession>
<proteinExistence type="predicted"/>
<keyword evidence="1" id="KW-1133">Transmembrane helix</keyword>
<dbReference type="Proteomes" id="UP001499930">
    <property type="component" value="Unassembled WGS sequence"/>
</dbReference>
<evidence type="ECO:0000313" key="2">
    <source>
        <dbReference type="EMBL" id="GAA2991885.1"/>
    </source>
</evidence>
<keyword evidence="3" id="KW-1185">Reference proteome</keyword>
<dbReference type="RefSeq" id="WP_344888990.1">
    <property type="nucleotide sequence ID" value="NZ_BAAAWD010000006.1"/>
</dbReference>
<keyword evidence="1" id="KW-0812">Transmembrane</keyword>
<feature type="transmembrane region" description="Helical" evidence="1">
    <location>
        <begin position="20"/>
        <end position="39"/>
    </location>
</feature>
<dbReference type="EMBL" id="BAAAWD010000006">
    <property type="protein sequence ID" value="GAA2991885.1"/>
    <property type="molecule type" value="Genomic_DNA"/>
</dbReference>
<dbReference type="InterPro" id="IPR033788">
    <property type="entry name" value="VbhA-like"/>
</dbReference>
<evidence type="ECO:0000313" key="3">
    <source>
        <dbReference type="Proteomes" id="UP001499930"/>
    </source>
</evidence>
<evidence type="ECO:0000256" key="1">
    <source>
        <dbReference type="SAM" id="Phobius"/>
    </source>
</evidence>
<dbReference type="CDD" id="cd11586">
    <property type="entry name" value="VbhA_like"/>
    <property type="match status" value="1"/>
</dbReference>
<protein>
    <recommendedName>
        <fullName evidence="4">SHOCT domain-containing protein</fullName>
    </recommendedName>
</protein>
<name>A0ABN3XSH4_9ACTN</name>